<feature type="transmembrane region" description="Helical" evidence="8">
    <location>
        <begin position="367"/>
        <end position="392"/>
    </location>
</feature>
<keyword evidence="4 8" id="KW-1133">Transmembrane helix</keyword>
<feature type="transmembrane region" description="Helical" evidence="8">
    <location>
        <begin position="171"/>
        <end position="193"/>
    </location>
</feature>
<feature type="transmembrane region" description="Helical" evidence="8">
    <location>
        <begin position="205"/>
        <end position="223"/>
    </location>
</feature>
<gene>
    <name evidence="10" type="ORF">SAZU_7681</name>
</gene>
<dbReference type="AlphaFoldDB" id="A0A0K8PY24"/>
<dbReference type="PROSITE" id="PS50850">
    <property type="entry name" value="MFS"/>
    <property type="match status" value="1"/>
</dbReference>
<organism evidence="10 11">
    <name type="scientific">Streptomyces azureus</name>
    <dbReference type="NCBI Taxonomy" id="146537"/>
    <lineage>
        <taxon>Bacteria</taxon>
        <taxon>Bacillati</taxon>
        <taxon>Actinomycetota</taxon>
        <taxon>Actinomycetes</taxon>
        <taxon>Kitasatosporales</taxon>
        <taxon>Streptomycetaceae</taxon>
        <taxon>Streptomyces</taxon>
    </lineage>
</organism>
<feature type="transmembrane region" description="Helical" evidence="8">
    <location>
        <begin position="404"/>
        <end position="423"/>
    </location>
</feature>
<evidence type="ECO:0000256" key="6">
    <source>
        <dbReference type="ARBA" id="ARBA00023251"/>
    </source>
</evidence>
<dbReference type="GO" id="GO:0022857">
    <property type="term" value="F:transmembrane transporter activity"/>
    <property type="evidence" value="ECO:0007669"/>
    <property type="project" value="InterPro"/>
</dbReference>
<keyword evidence="5 8" id="KW-0472">Membrane</keyword>
<feature type="transmembrane region" description="Helical" evidence="8">
    <location>
        <begin position="142"/>
        <end position="165"/>
    </location>
</feature>
<feature type="transmembrane region" description="Helical" evidence="8">
    <location>
        <begin position="481"/>
        <end position="504"/>
    </location>
</feature>
<evidence type="ECO:0000256" key="8">
    <source>
        <dbReference type="SAM" id="Phobius"/>
    </source>
</evidence>
<dbReference type="PANTHER" id="PTHR42718:SF9">
    <property type="entry name" value="MAJOR FACILITATOR SUPERFAMILY MULTIDRUG TRANSPORTER MFSC"/>
    <property type="match status" value="1"/>
</dbReference>
<evidence type="ECO:0000256" key="7">
    <source>
        <dbReference type="SAM" id="MobiDB-lite"/>
    </source>
</evidence>
<dbReference type="PANTHER" id="PTHR42718">
    <property type="entry name" value="MAJOR FACILITATOR SUPERFAMILY MULTIDRUG TRANSPORTER MFSC"/>
    <property type="match status" value="1"/>
</dbReference>
<feature type="transmembrane region" description="Helical" evidence="8">
    <location>
        <begin position="336"/>
        <end position="355"/>
    </location>
</feature>
<evidence type="ECO:0000259" key="9">
    <source>
        <dbReference type="PROSITE" id="PS50850"/>
    </source>
</evidence>
<feature type="compositionally biased region" description="Low complexity" evidence="7">
    <location>
        <begin position="526"/>
        <end position="542"/>
    </location>
</feature>
<keyword evidence="2" id="KW-0813">Transport</keyword>
<feature type="transmembrane region" description="Helical" evidence="8">
    <location>
        <begin position="18"/>
        <end position="42"/>
    </location>
</feature>
<feature type="transmembrane region" description="Helical" evidence="8">
    <location>
        <begin position="273"/>
        <end position="296"/>
    </location>
</feature>
<keyword evidence="11" id="KW-1185">Reference proteome</keyword>
<evidence type="ECO:0000256" key="2">
    <source>
        <dbReference type="ARBA" id="ARBA00022448"/>
    </source>
</evidence>
<evidence type="ECO:0000313" key="11">
    <source>
        <dbReference type="Proteomes" id="UP000053859"/>
    </source>
</evidence>
<dbReference type="Proteomes" id="UP000053859">
    <property type="component" value="Unassembled WGS sequence"/>
</dbReference>
<comment type="subcellular location">
    <subcellularLocation>
        <location evidence="1">Cell membrane</location>
        <topology evidence="1">Multi-pass membrane protein</topology>
    </subcellularLocation>
</comment>
<evidence type="ECO:0000313" key="10">
    <source>
        <dbReference type="EMBL" id="GAP52802.1"/>
    </source>
</evidence>
<dbReference type="InterPro" id="IPR011701">
    <property type="entry name" value="MFS"/>
</dbReference>
<evidence type="ECO:0000256" key="3">
    <source>
        <dbReference type="ARBA" id="ARBA00022692"/>
    </source>
</evidence>
<name>A0A0K8PY24_STRAJ</name>
<reference evidence="10" key="1">
    <citation type="journal article" date="2015" name="Genome Announc.">
        <title>Draft Genome Sequence of Thiostrepton-Producing Streptomyces azureus ATCC 14921.</title>
        <authorList>
            <person name="Sakihara K."/>
            <person name="Maeda J."/>
            <person name="Tashiro K."/>
            <person name="Fujino Y."/>
            <person name="Kuhara S."/>
            <person name="Ohshima T."/>
            <person name="Ogata S."/>
            <person name="Doi K."/>
        </authorList>
    </citation>
    <scope>NUCLEOTIDE SEQUENCE [LARGE SCALE GENOMIC DNA]</scope>
    <source>
        <strain evidence="10">ATCC14921</strain>
    </source>
</reference>
<feature type="transmembrane region" description="Helical" evidence="8">
    <location>
        <begin position="86"/>
        <end position="104"/>
    </location>
</feature>
<evidence type="ECO:0000256" key="4">
    <source>
        <dbReference type="ARBA" id="ARBA00022989"/>
    </source>
</evidence>
<keyword evidence="6" id="KW-0046">Antibiotic resistance</keyword>
<evidence type="ECO:0000256" key="1">
    <source>
        <dbReference type="ARBA" id="ARBA00004651"/>
    </source>
</evidence>
<dbReference type="InterPro" id="IPR020846">
    <property type="entry name" value="MFS_dom"/>
</dbReference>
<dbReference type="Gene3D" id="1.20.1250.20">
    <property type="entry name" value="MFS general substrate transporter like domains"/>
    <property type="match status" value="1"/>
</dbReference>
<feature type="region of interest" description="Disordered" evidence="7">
    <location>
        <begin position="510"/>
        <end position="557"/>
    </location>
</feature>
<feature type="transmembrane region" description="Helical" evidence="8">
    <location>
        <begin position="54"/>
        <end position="74"/>
    </location>
</feature>
<sequence length="557" mass="56993">MNVTTAANAPQERRAATLIMACLGVFVAYLPVTTVAASLPAIQRALDTSTSQLSWVSDAFVLPMAALILTTGVFGDVHGRKKVFQAGLGFSGLGALVALCAQSIEVVWVGQALAGLGSAALLPTTLALISHAVPDPRERGKVIGRWATSLTTALAIGPVIAGVILDHFAWRWIYLLPIPASLLAMAFAAKLLVDSRAPGARRLDWPGQITAALAITALVYGIIEGGVASFTDEKVMVALSTAAVSAVAFVLVERRSSSPMLDLTLFRSPAFTATTLIAMISFLGLIGFFFALSLYFGTVQRLSTLESGWRLLMVSMMPLLLGEPAGRLVHRVSPRVLIPGGLFVTAGALLSLTTIDAGTSFGSLAWRLALLGLGMAFVITPMTATAVSSVPLHQAGMAAAGNNAFRQVGAALGPAVLGTLLSAKAVDALPGHLTDAGLTGATVRHVTAVADTGGLSAVGGTDLGADTPRVLGALSEAFVDGLQLCLIVSATLALLAAVVGMLLLRRPQHPAPPSTGGDSAVHGRHAAANPGATGRAATQPQGPVAPAPAPRVNHQEG</sequence>
<dbReference type="Pfam" id="PF07690">
    <property type="entry name" value="MFS_1"/>
    <property type="match status" value="1"/>
</dbReference>
<proteinExistence type="predicted"/>
<feature type="domain" description="Major facilitator superfamily (MFS) profile" evidence="9">
    <location>
        <begin position="17"/>
        <end position="508"/>
    </location>
</feature>
<dbReference type="EMBL" id="DF968483">
    <property type="protein sequence ID" value="GAP52802.1"/>
    <property type="molecule type" value="Genomic_DNA"/>
</dbReference>
<dbReference type="SUPFAM" id="SSF103473">
    <property type="entry name" value="MFS general substrate transporter"/>
    <property type="match status" value="1"/>
</dbReference>
<evidence type="ECO:0000256" key="5">
    <source>
        <dbReference type="ARBA" id="ARBA00023136"/>
    </source>
</evidence>
<dbReference type="RefSeq" id="WP_174523405.1">
    <property type="nucleotide sequence ID" value="NZ_DF968483.1"/>
</dbReference>
<dbReference type="GO" id="GO:0005886">
    <property type="term" value="C:plasma membrane"/>
    <property type="evidence" value="ECO:0007669"/>
    <property type="project" value="UniProtKB-SubCell"/>
</dbReference>
<dbReference type="GO" id="GO:0046677">
    <property type="term" value="P:response to antibiotic"/>
    <property type="evidence" value="ECO:0007669"/>
    <property type="project" value="UniProtKB-KW"/>
</dbReference>
<dbReference type="InterPro" id="IPR036259">
    <property type="entry name" value="MFS_trans_sf"/>
</dbReference>
<keyword evidence="3 8" id="KW-0812">Transmembrane</keyword>
<dbReference type="CDD" id="cd17321">
    <property type="entry name" value="MFS_MMR_MDR_like"/>
    <property type="match status" value="1"/>
</dbReference>
<feature type="transmembrane region" description="Helical" evidence="8">
    <location>
        <begin position="235"/>
        <end position="252"/>
    </location>
</feature>
<accession>A0A0K8PY24</accession>
<protein>
    <submittedName>
        <fullName evidence="10">Permease, MFS superfamily</fullName>
    </submittedName>
</protein>
<dbReference type="PATRIC" id="fig|146537.3.peg.8092"/>